<sequence>MPKRDGDYRPWIDIDTWLAIVRSGLEMSEERVEEVCDMFGQQNLDEGDEMGEKRVEEVCDMLGQQSLGEDDEMCESEG</sequence>
<dbReference type="EMBL" id="KE747810">
    <property type="protein sequence ID" value="RMZ67543.1"/>
    <property type="molecule type" value="Genomic_DNA"/>
</dbReference>
<dbReference type="Proteomes" id="UP000265663">
    <property type="component" value="Unassembled WGS sequence"/>
</dbReference>
<protein>
    <submittedName>
        <fullName evidence="1">Uncharacterized protein</fullName>
    </submittedName>
</protein>
<evidence type="ECO:0000313" key="1">
    <source>
        <dbReference type="EMBL" id="RMZ67543.1"/>
    </source>
</evidence>
<keyword evidence="2" id="KW-1185">Reference proteome</keyword>
<gene>
    <name evidence="1" type="ORF">GMOD_00001482</name>
</gene>
<accession>A0A3M7LZ55</accession>
<reference evidence="1 2" key="1">
    <citation type="journal article" date="2014" name="PLoS ONE">
        <title>De novo Genome Assembly of the Fungal Plant Pathogen Pyrenophora semeniperda.</title>
        <authorList>
            <person name="Soliai M.M."/>
            <person name="Meyer S.E."/>
            <person name="Udall J.A."/>
            <person name="Elzinga D.E."/>
            <person name="Hermansen R.A."/>
            <person name="Bodily P.M."/>
            <person name="Hart A.A."/>
            <person name="Coleman C.E."/>
        </authorList>
    </citation>
    <scope>NUCLEOTIDE SEQUENCE [LARGE SCALE GENOMIC DNA]</scope>
    <source>
        <strain evidence="1 2">CCB06</strain>
        <tissue evidence="1">Mycelium</tissue>
    </source>
</reference>
<organism evidence="1 2">
    <name type="scientific">Pyrenophora seminiperda CCB06</name>
    <dbReference type="NCBI Taxonomy" id="1302712"/>
    <lineage>
        <taxon>Eukaryota</taxon>
        <taxon>Fungi</taxon>
        <taxon>Dikarya</taxon>
        <taxon>Ascomycota</taxon>
        <taxon>Pezizomycotina</taxon>
        <taxon>Dothideomycetes</taxon>
        <taxon>Pleosporomycetidae</taxon>
        <taxon>Pleosporales</taxon>
        <taxon>Pleosporineae</taxon>
        <taxon>Pleosporaceae</taxon>
        <taxon>Pyrenophora</taxon>
    </lineage>
</organism>
<dbReference type="AlphaFoldDB" id="A0A3M7LZ55"/>
<name>A0A3M7LZ55_9PLEO</name>
<proteinExistence type="predicted"/>
<evidence type="ECO:0000313" key="2">
    <source>
        <dbReference type="Proteomes" id="UP000265663"/>
    </source>
</evidence>